<reference evidence="7 8" key="1">
    <citation type="submission" date="2020-04" db="EMBL/GenBank/DDBJ databases">
        <authorList>
            <person name="Wallbank WR R."/>
            <person name="Pardo Diaz C."/>
            <person name="Kozak K."/>
            <person name="Martin S."/>
            <person name="Jiggins C."/>
            <person name="Moest M."/>
            <person name="Warren A I."/>
            <person name="Byers J.R.P. K."/>
            <person name="Montejo-Kovacevich G."/>
            <person name="Yen C E."/>
        </authorList>
    </citation>
    <scope>NUCLEOTIDE SEQUENCE [LARGE SCALE GENOMIC DNA]</scope>
</reference>
<feature type="transmembrane region" description="Helical" evidence="6">
    <location>
        <begin position="193"/>
        <end position="213"/>
    </location>
</feature>
<evidence type="ECO:0000256" key="2">
    <source>
        <dbReference type="ARBA" id="ARBA00022692"/>
    </source>
</evidence>
<dbReference type="OrthoDB" id="49113at2759"/>
<dbReference type="AlphaFoldDB" id="A0A8S0Z207"/>
<keyword evidence="3 6" id="KW-1133">Transmembrane helix</keyword>
<proteinExistence type="predicted"/>
<evidence type="ECO:0000256" key="3">
    <source>
        <dbReference type="ARBA" id="ARBA00022989"/>
    </source>
</evidence>
<sequence>MRNSSLNNINDIKRRENEPENESDKNNEDNIEDKKTEETISENNIEVIMKQSDDSRIKANSVDSPSIILKDMVIDMKDKVISKNNSKRSKWFKKFLRRTLKEPKNTRKSKNLNQRRKTKMCVLFSFGRCGYDDDDDDDDYYYDDEILDDPDPRGTYIITVLTIVGSMLFVTAVFLIIVYNVPRFFIVFHRPSLFLYITALGGLFLVYFSMLCLNCGYITPYSYILLCFTVMFASLVAAILLCSYEAVVVIHGFLAATAVVLTCIGLACTSFDFTSFWLYLIVISCGFTVVALSVVLSTLITGVYIIFLHLAILLATVFLHSLAFIMELQMILGGKSIEDLCTNKLYKMPLTNKVEFDHKFHKAVNNDYTASGSTYCYFRD</sequence>
<evidence type="ECO:0000256" key="5">
    <source>
        <dbReference type="SAM" id="MobiDB-lite"/>
    </source>
</evidence>
<gene>
    <name evidence="7" type="ORF">APLA_LOCUS2523</name>
</gene>
<comment type="caution">
    <text evidence="7">The sequence shown here is derived from an EMBL/GenBank/DDBJ whole genome shotgun (WGS) entry which is preliminary data.</text>
</comment>
<evidence type="ECO:0000256" key="4">
    <source>
        <dbReference type="ARBA" id="ARBA00023136"/>
    </source>
</evidence>
<evidence type="ECO:0000313" key="8">
    <source>
        <dbReference type="Proteomes" id="UP000494256"/>
    </source>
</evidence>
<accession>A0A8S0Z207</accession>
<dbReference type="PANTHER" id="PTHR23291:SF47">
    <property type="entry name" value="TRANSMEMBRANE BAX INHIBITOR MOTIF CONTAINING 7"/>
    <property type="match status" value="1"/>
</dbReference>
<evidence type="ECO:0000256" key="6">
    <source>
        <dbReference type="SAM" id="Phobius"/>
    </source>
</evidence>
<feature type="compositionally biased region" description="Polar residues" evidence="5">
    <location>
        <begin position="1"/>
        <end position="10"/>
    </location>
</feature>
<feature type="transmembrane region" description="Helical" evidence="6">
    <location>
        <begin position="247"/>
        <end position="269"/>
    </location>
</feature>
<dbReference type="InterPro" id="IPR006214">
    <property type="entry name" value="Bax_inhibitor_1-related"/>
</dbReference>
<feature type="transmembrane region" description="Helical" evidence="6">
    <location>
        <begin position="276"/>
        <end position="296"/>
    </location>
</feature>
<feature type="region of interest" description="Disordered" evidence="5">
    <location>
        <begin position="1"/>
        <end position="39"/>
    </location>
</feature>
<feature type="compositionally biased region" description="Basic and acidic residues" evidence="5">
    <location>
        <begin position="11"/>
        <end position="38"/>
    </location>
</feature>
<feature type="transmembrane region" description="Helical" evidence="6">
    <location>
        <begin position="220"/>
        <end position="241"/>
    </location>
</feature>
<name>A0A8S0Z207_ARCPL</name>
<evidence type="ECO:0000313" key="7">
    <source>
        <dbReference type="EMBL" id="CAB3226029.1"/>
    </source>
</evidence>
<feature type="transmembrane region" description="Helical" evidence="6">
    <location>
        <begin position="156"/>
        <end position="181"/>
    </location>
</feature>
<feature type="transmembrane region" description="Helical" evidence="6">
    <location>
        <begin position="302"/>
        <end position="325"/>
    </location>
</feature>
<organism evidence="7 8">
    <name type="scientific">Arctia plantaginis</name>
    <name type="common">Wood tiger moth</name>
    <name type="synonym">Phalaena plantaginis</name>
    <dbReference type="NCBI Taxonomy" id="874455"/>
    <lineage>
        <taxon>Eukaryota</taxon>
        <taxon>Metazoa</taxon>
        <taxon>Ecdysozoa</taxon>
        <taxon>Arthropoda</taxon>
        <taxon>Hexapoda</taxon>
        <taxon>Insecta</taxon>
        <taxon>Pterygota</taxon>
        <taxon>Neoptera</taxon>
        <taxon>Endopterygota</taxon>
        <taxon>Lepidoptera</taxon>
        <taxon>Glossata</taxon>
        <taxon>Ditrysia</taxon>
        <taxon>Noctuoidea</taxon>
        <taxon>Erebidae</taxon>
        <taxon>Arctiinae</taxon>
        <taxon>Arctia</taxon>
    </lineage>
</organism>
<protein>
    <submittedName>
        <fullName evidence="7">Uncharacterized protein</fullName>
    </submittedName>
</protein>
<keyword evidence="4 6" id="KW-0472">Membrane</keyword>
<evidence type="ECO:0000256" key="1">
    <source>
        <dbReference type="ARBA" id="ARBA00004141"/>
    </source>
</evidence>
<dbReference type="EMBL" id="CADEBD010000226">
    <property type="protein sequence ID" value="CAB3226029.1"/>
    <property type="molecule type" value="Genomic_DNA"/>
</dbReference>
<dbReference type="GO" id="GO:0016020">
    <property type="term" value="C:membrane"/>
    <property type="evidence" value="ECO:0007669"/>
    <property type="project" value="UniProtKB-SubCell"/>
</dbReference>
<dbReference type="Proteomes" id="UP000494256">
    <property type="component" value="Unassembled WGS sequence"/>
</dbReference>
<comment type="subcellular location">
    <subcellularLocation>
        <location evidence="1">Membrane</location>
        <topology evidence="1">Multi-pass membrane protein</topology>
    </subcellularLocation>
</comment>
<dbReference type="PANTHER" id="PTHR23291">
    <property type="entry name" value="BAX INHIBITOR-RELATED"/>
    <property type="match status" value="1"/>
</dbReference>
<keyword evidence="2 6" id="KW-0812">Transmembrane</keyword>